<evidence type="ECO:0000313" key="2">
    <source>
        <dbReference type="Proteomes" id="UP000198711"/>
    </source>
</evidence>
<dbReference type="Proteomes" id="UP000198711">
    <property type="component" value="Unassembled WGS sequence"/>
</dbReference>
<accession>A0A8X8LFK9</accession>
<comment type="caution">
    <text evidence="1">The sequence shown here is derived from an EMBL/GenBank/DDBJ whole genome shotgun (WGS) entry which is preliminary data.</text>
</comment>
<sequence length="31" mass="3399">KNKHLPDIPTANEVEKKGISVGDNQALLLKK</sequence>
<reference evidence="1 2" key="1">
    <citation type="submission" date="2016-10" db="EMBL/GenBank/DDBJ databases">
        <authorList>
            <person name="Varghese N."/>
            <person name="Submissions S."/>
        </authorList>
    </citation>
    <scope>NUCLEOTIDE SEQUENCE [LARGE SCALE GENOMIC DNA]</scope>
    <source>
        <strain evidence="1 2">DSM 25353</strain>
    </source>
</reference>
<proteinExistence type="predicted"/>
<feature type="non-terminal residue" evidence="1">
    <location>
        <position position="1"/>
    </location>
</feature>
<keyword evidence="2" id="KW-1185">Reference proteome</keyword>
<name>A0A8X8LFK9_9BACT</name>
<protein>
    <submittedName>
        <fullName evidence="1">Uncharacterized protein</fullName>
    </submittedName>
</protein>
<gene>
    <name evidence="1" type="ORF">SAMN05444410_1331</name>
</gene>
<dbReference type="AlphaFoldDB" id="A0A8X8LFK9"/>
<organism evidence="1 2">
    <name type="scientific">Hydrobacter penzbergensis</name>
    <dbReference type="NCBI Taxonomy" id="1235997"/>
    <lineage>
        <taxon>Bacteria</taxon>
        <taxon>Pseudomonadati</taxon>
        <taxon>Bacteroidota</taxon>
        <taxon>Chitinophagia</taxon>
        <taxon>Chitinophagales</taxon>
        <taxon>Chitinophagaceae</taxon>
        <taxon>Hydrobacter</taxon>
    </lineage>
</organism>
<dbReference type="EMBL" id="FNNO01000033">
    <property type="protein sequence ID" value="SDX70778.1"/>
    <property type="molecule type" value="Genomic_DNA"/>
</dbReference>
<evidence type="ECO:0000313" key="1">
    <source>
        <dbReference type="EMBL" id="SDX70778.1"/>
    </source>
</evidence>